<dbReference type="AlphaFoldDB" id="A0A0L0NWK8"/>
<evidence type="ECO:0000256" key="1">
    <source>
        <dbReference type="SAM" id="MobiDB-lite"/>
    </source>
</evidence>
<feature type="region of interest" description="Disordered" evidence="1">
    <location>
        <begin position="93"/>
        <end position="142"/>
    </location>
</feature>
<gene>
    <name evidence="2" type="ORF">QG37_04759</name>
</gene>
<evidence type="ECO:0000313" key="3">
    <source>
        <dbReference type="Proteomes" id="UP000037122"/>
    </source>
</evidence>
<dbReference type="Proteomes" id="UP000037122">
    <property type="component" value="Unassembled WGS sequence"/>
</dbReference>
<evidence type="ECO:0000313" key="2">
    <source>
        <dbReference type="EMBL" id="KND98408.1"/>
    </source>
</evidence>
<reference evidence="3" key="1">
    <citation type="journal article" date="2015" name="BMC Genomics">
        <title>Draft genome of a commonly misdiagnosed multidrug resistant pathogen Candida auris.</title>
        <authorList>
            <person name="Chatterjee S."/>
            <person name="Alampalli S.V."/>
            <person name="Nageshan R.K."/>
            <person name="Chettiar S.T."/>
            <person name="Joshi S."/>
            <person name="Tatu U.S."/>
        </authorList>
    </citation>
    <scope>NUCLEOTIDE SEQUENCE [LARGE SCALE GENOMIC DNA]</scope>
    <source>
        <strain evidence="3">6684</strain>
    </source>
</reference>
<dbReference type="VEuPathDB" id="FungiDB:QG37_04759"/>
<proteinExistence type="predicted"/>
<protein>
    <submittedName>
        <fullName evidence="2">Uncharacterized protein</fullName>
    </submittedName>
</protein>
<accession>A0A0L0NWK8</accession>
<comment type="caution">
    <text evidence="2">The sequence shown here is derived from an EMBL/GenBank/DDBJ whole genome shotgun (WGS) entry which is preliminary data.</text>
</comment>
<sequence>MLGVFWGTACFAKCQSYGSVPKLAGGRTRLAFSQPFASPEGLHLRRPIPPPIVKPTGYGTLFRCLLNAIANGKQFASLHVRTPTMGAWGRATHGRLAKGSSGKVGTQTKKRSERSESPGGCETESDVGQTSKTGPGRMPIRGQVRVKNLQVVNIKTVDNF</sequence>
<organism evidence="2 3">
    <name type="scientific">Candidozyma auris</name>
    <name type="common">Yeast</name>
    <name type="synonym">Candida auris</name>
    <dbReference type="NCBI Taxonomy" id="498019"/>
    <lineage>
        <taxon>Eukaryota</taxon>
        <taxon>Fungi</taxon>
        <taxon>Dikarya</taxon>
        <taxon>Ascomycota</taxon>
        <taxon>Saccharomycotina</taxon>
        <taxon>Pichiomycetes</taxon>
        <taxon>Metschnikowiaceae</taxon>
        <taxon>Candidozyma</taxon>
    </lineage>
</organism>
<name>A0A0L0NWK8_CANAR</name>
<dbReference type="EMBL" id="LGST01000032">
    <property type="protein sequence ID" value="KND98408.1"/>
    <property type="molecule type" value="Genomic_DNA"/>
</dbReference>